<dbReference type="InParanoid" id="A0A3N4LPN5"/>
<dbReference type="GO" id="GO:0061630">
    <property type="term" value="F:ubiquitin protein ligase activity"/>
    <property type="evidence" value="ECO:0007669"/>
    <property type="project" value="UniProtKB-EC"/>
</dbReference>
<dbReference type="GO" id="GO:0000724">
    <property type="term" value="P:double-strand break repair via homologous recombination"/>
    <property type="evidence" value="ECO:0007669"/>
    <property type="project" value="TreeGrafter"/>
</dbReference>
<dbReference type="InterPro" id="IPR013083">
    <property type="entry name" value="Znf_RING/FYVE/PHD"/>
</dbReference>
<comment type="catalytic activity">
    <reaction evidence="1 15">
        <text>S-ubiquitinyl-[E2 ubiquitin-conjugating enzyme]-L-cysteine + [acceptor protein]-L-lysine = [E2 ubiquitin-conjugating enzyme]-L-cysteine + N(6)-ubiquitinyl-[acceptor protein]-L-lysine.</text>
        <dbReference type="EC" id="2.3.2.27"/>
    </reaction>
</comment>
<dbReference type="EMBL" id="ML121546">
    <property type="protein sequence ID" value="RPB23489.1"/>
    <property type="molecule type" value="Genomic_DNA"/>
</dbReference>
<keyword evidence="12 15" id="KW-0233">DNA recombination</keyword>
<evidence type="ECO:0000256" key="14">
    <source>
        <dbReference type="ARBA" id="ARBA00023242"/>
    </source>
</evidence>
<comment type="subcellular location">
    <subcellularLocation>
        <location evidence="2 15">Nucleus</location>
    </subcellularLocation>
</comment>
<evidence type="ECO:0000256" key="16">
    <source>
        <dbReference type="SAM" id="MobiDB-lite"/>
    </source>
</evidence>
<dbReference type="InterPro" id="IPR036388">
    <property type="entry name" value="WH-like_DNA-bd_sf"/>
</dbReference>
<dbReference type="EC" id="2.3.2.27" evidence="4 15"/>
<evidence type="ECO:0000256" key="1">
    <source>
        <dbReference type="ARBA" id="ARBA00000900"/>
    </source>
</evidence>
<dbReference type="GO" id="GO:0005634">
    <property type="term" value="C:nucleus"/>
    <property type="evidence" value="ECO:0007669"/>
    <property type="project" value="UniProtKB-SubCell"/>
</dbReference>
<sequence length="326" mass="36230">MASDSDAHKAFIQAFLARRILTLEEAQPILAAILTAAGQQNPIVSQNTLNNFITTANNQLSPFDFHIRTLPSQSGPPESRTVYYILTNTTSDSLMQLATTHSAEEISFFRRVLDSMFETNNTNYLELCAVRSMEAVRLHKPRPGEQLNSVEDGAATQTQSTYGLTMKEAETTLAQFVSEGWLELSPLGFYSLSPRSIAELQRYLIDTYNLPDEEGVIVEKVKSCHGCKELVTIGLRCDNLDCPIRFHDGCAERLWRVNRSKKCPSCGGNWSGGNYVGERAAKGAKKRVEVRRSLSGRQSAASQLRAANVRRDDLEKSEAEEEADSE</sequence>
<comment type="subunit">
    <text evidence="15">Component of the Smc5-Smc6 complex.</text>
</comment>
<dbReference type="PANTHER" id="PTHR20973">
    <property type="entry name" value="NON-SMC ELEMENT 1-RELATED"/>
    <property type="match status" value="1"/>
</dbReference>
<feature type="domain" description="Non-structural maintenance of chromosomes element 1 RING C4HC3-type" evidence="17">
    <location>
        <begin position="224"/>
        <end position="266"/>
    </location>
</feature>
<keyword evidence="10 15" id="KW-0833">Ubl conjugation pathway</keyword>
<dbReference type="GO" id="GO:0008270">
    <property type="term" value="F:zinc ion binding"/>
    <property type="evidence" value="ECO:0007669"/>
    <property type="project" value="UniProtKB-KW"/>
</dbReference>
<dbReference type="Gene3D" id="3.90.1150.220">
    <property type="match status" value="1"/>
</dbReference>
<evidence type="ECO:0000256" key="13">
    <source>
        <dbReference type="ARBA" id="ARBA00023204"/>
    </source>
</evidence>
<keyword evidence="14 15" id="KW-0539">Nucleus</keyword>
<evidence type="ECO:0000256" key="11">
    <source>
        <dbReference type="ARBA" id="ARBA00022833"/>
    </source>
</evidence>
<evidence type="ECO:0000256" key="6">
    <source>
        <dbReference type="ARBA" id="ARBA00022679"/>
    </source>
</evidence>
<evidence type="ECO:0000256" key="4">
    <source>
        <dbReference type="ARBA" id="ARBA00012483"/>
    </source>
</evidence>
<feature type="region of interest" description="Disordered" evidence="16">
    <location>
        <begin position="287"/>
        <end position="326"/>
    </location>
</feature>
<protein>
    <recommendedName>
        <fullName evidence="5 15">Non-structural maintenance of chromosomes element 1 homolog</fullName>
        <ecNumber evidence="4 15">2.3.2.27</ecNumber>
    </recommendedName>
</protein>
<evidence type="ECO:0000256" key="15">
    <source>
        <dbReference type="RuleBase" id="RU368018"/>
    </source>
</evidence>
<dbReference type="AlphaFoldDB" id="A0A3N4LPN5"/>
<evidence type="ECO:0000256" key="5">
    <source>
        <dbReference type="ARBA" id="ARBA00019422"/>
    </source>
</evidence>
<keyword evidence="9 15" id="KW-0863">Zinc-finger</keyword>
<keyword evidence="8 15" id="KW-0227">DNA damage</keyword>
<evidence type="ECO:0000313" key="19">
    <source>
        <dbReference type="Proteomes" id="UP000267821"/>
    </source>
</evidence>
<evidence type="ECO:0000256" key="3">
    <source>
        <dbReference type="ARBA" id="ARBA00010258"/>
    </source>
</evidence>
<dbReference type="Pfam" id="PF07574">
    <property type="entry name" value="SMC_Nse1"/>
    <property type="match status" value="1"/>
</dbReference>
<accession>A0A3N4LPN5</accession>
<keyword evidence="11 15" id="KW-0862">Zinc</keyword>
<evidence type="ECO:0000313" key="18">
    <source>
        <dbReference type="EMBL" id="RPB23489.1"/>
    </source>
</evidence>
<reference evidence="18 19" key="1">
    <citation type="journal article" date="2018" name="Nat. Ecol. Evol.">
        <title>Pezizomycetes genomes reveal the molecular basis of ectomycorrhizal truffle lifestyle.</title>
        <authorList>
            <person name="Murat C."/>
            <person name="Payen T."/>
            <person name="Noel B."/>
            <person name="Kuo A."/>
            <person name="Morin E."/>
            <person name="Chen J."/>
            <person name="Kohler A."/>
            <person name="Krizsan K."/>
            <person name="Balestrini R."/>
            <person name="Da Silva C."/>
            <person name="Montanini B."/>
            <person name="Hainaut M."/>
            <person name="Levati E."/>
            <person name="Barry K.W."/>
            <person name="Belfiori B."/>
            <person name="Cichocki N."/>
            <person name="Clum A."/>
            <person name="Dockter R.B."/>
            <person name="Fauchery L."/>
            <person name="Guy J."/>
            <person name="Iotti M."/>
            <person name="Le Tacon F."/>
            <person name="Lindquist E.A."/>
            <person name="Lipzen A."/>
            <person name="Malagnac F."/>
            <person name="Mello A."/>
            <person name="Molinier V."/>
            <person name="Miyauchi S."/>
            <person name="Poulain J."/>
            <person name="Riccioni C."/>
            <person name="Rubini A."/>
            <person name="Sitrit Y."/>
            <person name="Splivallo R."/>
            <person name="Traeger S."/>
            <person name="Wang M."/>
            <person name="Zifcakova L."/>
            <person name="Wipf D."/>
            <person name="Zambonelli A."/>
            <person name="Paolocci F."/>
            <person name="Nowrousian M."/>
            <person name="Ottonello S."/>
            <person name="Baldrian P."/>
            <person name="Spatafora J.W."/>
            <person name="Henrissat B."/>
            <person name="Nagy L.G."/>
            <person name="Aury J.M."/>
            <person name="Wincker P."/>
            <person name="Grigoriev I.V."/>
            <person name="Bonfante P."/>
            <person name="Martin F.M."/>
        </authorList>
    </citation>
    <scope>NUCLEOTIDE SEQUENCE [LARGE SCALE GENOMIC DNA]</scope>
    <source>
        <strain evidence="18 19">ATCC MYA-4762</strain>
    </source>
</reference>
<evidence type="ECO:0000256" key="10">
    <source>
        <dbReference type="ARBA" id="ARBA00022786"/>
    </source>
</evidence>
<gene>
    <name evidence="18" type="ORF">L211DRAFT_271481</name>
</gene>
<evidence type="ECO:0000256" key="12">
    <source>
        <dbReference type="ARBA" id="ARBA00023172"/>
    </source>
</evidence>
<dbReference type="CDD" id="cd16493">
    <property type="entry name" value="RING-CH-C4HC3_NSE1"/>
    <property type="match status" value="1"/>
</dbReference>
<evidence type="ECO:0000256" key="2">
    <source>
        <dbReference type="ARBA" id="ARBA00004123"/>
    </source>
</evidence>
<dbReference type="GO" id="GO:0030915">
    <property type="term" value="C:Smc5-Smc6 complex"/>
    <property type="evidence" value="ECO:0007669"/>
    <property type="project" value="UniProtKB-UniRule"/>
</dbReference>
<dbReference type="OrthoDB" id="185455at2759"/>
<organism evidence="18 19">
    <name type="scientific">Terfezia boudieri ATCC MYA-4762</name>
    <dbReference type="NCBI Taxonomy" id="1051890"/>
    <lineage>
        <taxon>Eukaryota</taxon>
        <taxon>Fungi</taxon>
        <taxon>Dikarya</taxon>
        <taxon>Ascomycota</taxon>
        <taxon>Pezizomycotina</taxon>
        <taxon>Pezizomycetes</taxon>
        <taxon>Pezizales</taxon>
        <taxon>Pezizaceae</taxon>
        <taxon>Terfezia</taxon>
    </lineage>
</organism>
<dbReference type="InterPro" id="IPR011513">
    <property type="entry name" value="Nse1"/>
</dbReference>
<evidence type="ECO:0000259" key="17">
    <source>
        <dbReference type="Pfam" id="PF08746"/>
    </source>
</evidence>
<keyword evidence="7 15" id="KW-0479">Metal-binding</keyword>
<dbReference type="Gene3D" id="1.10.10.10">
    <property type="entry name" value="Winged helix-like DNA-binding domain superfamily/Winged helix DNA-binding domain"/>
    <property type="match status" value="1"/>
</dbReference>
<proteinExistence type="inferred from homology"/>
<evidence type="ECO:0000256" key="9">
    <source>
        <dbReference type="ARBA" id="ARBA00022771"/>
    </source>
</evidence>
<name>A0A3N4LPN5_9PEZI</name>
<keyword evidence="19" id="KW-1185">Reference proteome</keyword>
<dbReference type="FunCoup" id="A0A3N4LPN5">
    <property type="interactions" value="132"/>
</dbReference>
<dbReference type="Proteomes" id="UP000267821">
    <property type="component" value="Unassembled WGS sequence"/>
</dbReference>
<evidence type="ECO:0000256" key="8">
    <source>
        <dbReference type="ARBA" id="ARBA00022763"/>
    </source>
</evidence>
<keyword evidence="13 15" id="KW-0234">DNA repair</keyword>
<dbReference type="InterPro" id="IPR014857">
    <property type="entry name" value="Nse1_RING_C4HC3-type"/>
</dbReference>
<evidence type="ECO:0000256" key="7">
    <source>
        <dbReference type="ARBA" id="ARBA00022723"/>
    </source>
</evidence>
<dbReference type="STRING" id="1051890.A0A3N4LPN5"/>
<dbReference type="Pfam" id="PF08746">
    <property type="entry name" value="zf-RING-like"/>
    <property type="match status" value="1"/>
</dbReference>
<keyword evidence="6 15" id="KW-0808">Transferase</keyword>
<comment type="function">
    <text evidence="15">Acts in a DNA repair pathway for removal of UV-induced DNA damage that is distinct from classical nucleotide excision repair and in repair of ionizing radiation damage. Functions in homologous recombination repair of DNA double strand breaks and in recovery of stalled replication forks.</text>
</comment>
<comment type="similarity">
    <text evidence="3 15">Belongs to the NSE1 family.</text>
</comment>
<dbReference type="PANTHER" id="PTHR20973:SF0">
    <property type="entry name" value="NON-STRUCTURAL MAINTENANCE OF CHROMOSOMES ELEMENT 1 HOMOLOG"/>
    <property type="match status" value="1"/>
</dbReference>
<dbReference type="Gene3D" id="3.30.40.10">
    <property type="entry name" value="Zinc/RING finger domain, C3HC4 (zinc finger)"/>
    <property type="match status" value="1"/>
</dbReference>